<keyword evidence="3" id="KW-1185">Reference proteome</keyword>
<evidence type="ECO:0000313" key="3">
    <source>
        <dbReference type="Proteomes" id="UP000008311"/>
    </source>
</evidence>
<gene>
    <name evidence="2" type="ORF">RCOM_1478090</name>
</gene>
<name>B9SJ72_RICCO</name>
<dbReference type="EMBL" id="EQ973982">
    <property type="protein sequence ID" value="EEF36318.1"/>
    <property type="molecule type" value="Genomic_DNA"/>
</dbReference>
<dbReference type="AlphaFoldDB" id="B9SJ72"/>
<dbReference type="Proteomes" id="UP000008311">
    <property type="component" value="Unassembled WGS sequence"/>
</dbReference>
<dbReference type="InParanoid" id="B9SJ72"/>
<reference evidence="3" key="1">
    <citation type="journal article" date="2010" name="Nat. Biotechnol.">
        <title>Draft genome sequence of the oilseed species Ricinus communis.</title>
        <authorList>
            <person name="Chan A.P."/>
            <person name="Crabtree J."/>
            <person name="Zhao Q."/>
            <person name="Lorenzi H."/>
            <person name="Orvis J."/>
            <person name="Puiu D."/>
            <person name="Melake-Berhan A."/>
            <person name="Jones K.M."/>
            <person name="Redman J."/>
            <person name="Chen G."/>
            <person name="Cahoon E.B."/>
            <person name="Gedil M."/>
            <person name="Stanke M."/>
            <person name="Haas B.J."/>
            <person name="Wortman J.R."/>
            <person name="Fraser-Liggett C.M."/>
            <person name="Ravel J."/>
            <person name="Rabinowicz P.D."/>
        </authorList>
    </citation>
    <scope>NUCLEOTIDE SEQUENCE [LARGE SCALE GENOMIC DNA]</scope>
    <source>
        <strain evidence="3">cv. Hale</strain>
    </source>
</reference>
<evidence type="ECO:0000313" key="2">
    <source>
        <dbReference type="EMBL" id="EEF36318.1"/>
    </source>
</evidence>
<sequence length="106" mass="12482">MRDKQLQHQRKVSRVLSKPTFDSSPTKSKTATPIKCLSWEEMQKKQAQGLCFNYDAKFVLGHRCKEPQFLLLDRGYRDYEIDEDEDRDEPEISLHALTEWSSSKTM</sequence>
<accession>B9SJ72</accession>
<feature type="region of interest" description="Disordered" evidence="1">
    <location>
        <begin position="1"/>
        <end position="31"/>
    </location>
</feature>
<proteinExistence type="predicted"/>
<organism evidence="2 3">
    <name type="scientific">Ricinus communis</name>
    <name type="common">Castor bean</name>
    <dbReference type="NCBI Taxonomy" id="3988"/>
    <lineage>
        <taxon>Eukaryota</taxon>
        <taxon>Viridiplantae</taxon>
        <taxon>Streptophyta</taxon>
        <taxon>Embryophyta</taxon>
        <taxon>Tracheophyta</taxon>
        <taxon>Spermatophyta</taxon>
        <taxon>Magnoliopsida</taxon>
        <taxon>eudicotyledons</taxon>
        <taxon>Gunneridae</taxon>
        <taxon>Pentapetalae</taxon>
        <taxon>rosids</taxon>
        <taxon>fabids</taxon>
        <taxon>Malpighiales</taxon>
        <taxon>Euphorbiaceae</taxon>
        <taxon>Acalyphoideae</taxon>
        <taxon>Acalypheae</taxon>
        <taxon>Ricinus</taxon>
    </lineage>
</organism>
<feature type="compositionally biased region" description="Polar residues" evidence="1">
    <location>
        <begin position="20"/>
        <end position="31"/>
    </location>
</feature>
<protein>
    <submittedName>
        <fullName evidence="2">Uncharacterized protein</fullName>
    </submittedName>
</protein>
<evidence type="ECO:0000256" key="1">
    <source>
        <dbReference type="SAM" id="MobiDB-lite"/>
    </source>
</evidence>